<reference evidence="5 6" key="1">
    <citation type="journal article" date="2009" name="Stand. Genomic Sci.">
        <title>Complete genome sequence of Desulfomicrobium baculatum type strain (X).</title>
        <authorList>
            <person name="Copeland A."/>
            <person name="Spring S."/>
            <person name="Goker M."/>
            <person name="Schneider S."/>
            <person name="Lapidus A."/>
            <person name="Del Rio T.G."/>
            <person name="Tice H."/>
            <person name="Cheng J.F."/>
            <person name="Chen F."/>
            <person name="Nolan M."/>
            <person name="Bruce D."/>
            <person name="Goodwin L."/>
            <person name="Pitluck S."/>
            <person name="Ivanova N."/>
            <person name="Mavrommatis K."/>
            <person name="Ovchinnikova G."/>
            <person name="Pati A."/>
            <person name="Chen A."/>
            <person name="Palaniappan K."/>
            <person name="Land M."/>
            <person name="Hauser L."/>
            <person name="Chang Y.J."/>
            <person name="Jeffries C.C."/>
            <person name="Meincke L."/>
            <person name="Sims D."/>
            <person name="Brettin T."/>
            <person name="Detter J.C."/>
            <person name="Han C."/>
            <person name="Chain P."/>
            <person name="Bristow J."/>
            <person name="Eisen J.A."/>
            <person name="Markowitz V."/>
            <person name="Hugenholtz P."/>
            <person name="Kyrpides N.C."/>
            <person name="Klenk H.P."/>
            <person name="Lucas S."/>
        </authorList>
    </citation>
    <scope>NUCLEOTIDE SEQUENCE [LARGE SCALE GENOMIC DNA]</scope>
    <source>
        <strain evidence="6">DSM 4028 / VKM B-1378 / X</strain>
    </source>
</reference>
<feature type="domain" description="Band 7" evidence="4">
    <location>
        <begin position="22"/>
        <end position="179"/>
    </location>
</feature>
<dbReference type="KEGG" id="dba:Dbac_1601"/>
<dbReference type="Gene3D" id="6.10.250.2090">
    <property type="match status" value="1"/>
</dbReference>
<keyword evidence="3" id="KW-0812">Transmembrane</keyword>
<dbReference type="PANTHER" id="PTHR10264">
    <property type="entry name" value="BAND 7 PROTEIN-RELATED"/>
    <property type="match status" value="1"/>
</dbReference>
<dbReference type="GO" id="GO:0098552">
    <property type="term" value="C:side of membrane"/>
    <property type="evidence" value="ECO:0007669"/>
    <property type="project" value="UniProtKB-ARBA"/>
</dbReference>
<dbReference type="InterPro" id="IPR036013">
    <property type="entry name" value="Band_7/SPFH_dom_sf"/>
</dbReference>
<evidence type="ECO:0000313" key="5">
    <source>
        <dbReference type="EMBL" id="ACU89694.1"/>
    </source>
</evidence>
<proteinExistence type="inferred from homology"/>
<dbReference type="HOGENOM" id="CLU_024949_3_3_7"/>
<dbReference type="GO" id="GO:0005886">
    <property type="term" value="C:plasma membrane"/>
    <property type="evidence" value="ECO:0007669"/>
    <property type="project" value="InterPro"/>
</dbReference>
<dbReference type="FunFam" id="3.30.479.30:FF:000004">
    <property type="entry name" value="Putative membrane protease family, stomatin"/>
    <property type="match status" value="1"/>
</dbReference>
<evidence type="ECO:0000256" key="2">
    <source>
        <dbReference type="ARBA" id="ARBA00008164"/>
    </source>
</evidence>
<dbReference type="InterPro" id="IPR043202">
    <property type="entry name" value="Band-7_stomatin-like"/>
</dbReference>
<evidence type="ECO:0000256" key="1">
    <source>
        <dbReference type="ARBA" id="ARBA00004167"/>
    </source>
</evidence>
<accession>C7LUF9</accession>
<dbReference type="STRING" id="525897.Dbac_1601"/>
<dbReference type="PRINTS" id="PR00721">
    <property type="entry name" value="STOMATIN"/>
</dbReference>
<comment type="similarity">
    <text evidence="2">Belongs to the band 7/mec-2 family.</text>
</comment>
<dbReference type="PANTHER" id="PTHR10264:SF19">
    <property type="entry name" value="AT06885P-RELATED"/>
    <property type="match status" value="1"/>
</dbReference>
<dbReference type="SUPFAM" id="SSF117892">
    <property type="entry name" value="Band 7/SPFH domain"/>
    <property type="match status" value="1"/>
</dbReference>
<dbReference type="Pfam" id="PF01145">
    <property type="entry name" value="Band_7"/>
    <property type="match status" value="1"/>
</dbReference>
<protein>
    <submittedName>
        <fullName evidence="5">Band 7 protein</fullName>
    </submittedName>
</protein>
<dbReference type="CDD" id="cd08826">
    <property type="entry name" value="SPFH_eoslipins_u1"/>
    <property type="match status" value="1"/>
</dbReference>
<dbReference type="EMBL" id="CP001629">
    <property type="protein sequence ID" value="ACU89694.1"/>
    <property type="molecule type" value="Genomic_DNA"/>
</dbReference>
<sequence>MNPFFLQFATFGVVLLAVLLYFTIKILREYERGVVFTLGRFDKVKGPGMIILIPFVQQMVRVDLRTVVMDVPTQDVISHDNVSVRVNAVVYYRVIDPEKAIIAVEHFMEATSQLAQTTLRSVLGKHELDEILAERDKLNEDIQKILDRQTDGWGIKVSNVEIKHVDLDESMIRAIAKQAEAERQRRAKVIHAEGEQQAAQKLVEAAQKLSESTNAIQLRYLQTLGEIAGEKNSTIVFPVPIDTLKTLFGGKS</sequence>
<organism evidence="5 6">
    <name type="scientific">Desulfomicrobium baculatum (strain DSM 4028 / VKM B-1378 / X)</name>
    <name type="common">Desulfovibrio baculatus</name>
    <dbReference type="NCBI Taxonomy" id="525897"/>
    <lineage>
        <taxon>Bacteria</taxon>
        <taxon>Pseudomonadati</taxon>
        <taxon>Thermodesulfobacteriota</taxon>
        <taxon>Desulfovibrionia</taxon>
        <taxon>Desulfovibrionales</taxon>
        <taxon>Desulfomicrobiaceae</taxon>
        <taxon>Desulfomicrobium</taxon>
    </lineage>
</organism>
<keyword evidence="3" id="KW-1133">Transmembrane helix</keyword>
<feature type="transmembrane region" description="Helical" evidence="3">
    <location>
        <begin position="6"/>
        <end position="24"/>
    </location>
</feature>
<comment type="subcellular location">
    <subcellularLocation>
        <location evidence="1">Membrane</location>
        <topology evidence="1">Single-pass membrane protein</topology>
    </subcellularLocation>
</comment>
<gene>
    <name evidence="5" type="ordered locus">Dbac_1601</name>
</gene>
<name>C7LUF9_DESBD</name>
<dbReference type="InterPro" id="IPR001972">
    <property type="entry name" value="Stomatin_HflK_fam"/>
</dbReference>
<keyword evidence="6" id="KW-1185">Reference proteome</keyword>
<evidence type="ECO:0000256" key="3">
    <source>
        <dbReference type="SAM" id="Phobius"/>
    </source>
</evidence>
<dbReference type="Gene3D" id="3.30.479.30">
    <property type="entry name" value="Band 7 domain"/>
    <property type="match status" value="1"/>
</dbReference>
<dbReference type="AlphaFoldDB" id="C7LUF9"/>
<evidence type="ECO:0000259" key="4">
    <source>
        <dbReference type="SMART" id="SM00244"/>
    </source>
</evidence>
<dbReference type="Proteomes" id="UP000002216">
    <property type="component" value="Chromosome"/>
</dbReference>
<keyword evidence="3" id="KW-0472">Membrane</keyword>
<dbReference type="eggNOG" id="COG0330">
    <property type="taxonomic scope" value="Bacteria"/>
</dbReference>
<dbReference type="RefSeq" id="WP_015773785.1">
    <property type="nucleotide sequence ID" value="NC_013173.1"/>
</dbReference>
<dbReference type="SMART" id="SM00244">
    <property type="entry name" value="PHB"/>
    <property type="match status" value="1"/>
</dbReference>
<dbReference type="OrthoDB" id="9809197at2"/>
<dbReference type="InterPro" id="IPR001107">
    <property type="entry name" value="Band_7"/>
</dbReference>
<evidence type="ECO:0000313" key="6">
    <source>
        <dbReference type="Proteomes" id="UP000002216"/>
    </source>
</evidence>